<reference evidence="2" key="1">
    <citation type="submission" date="2012-01" db="EMBL/GenBank/DDBJ databases">
        <authorList>
            <person name="Campeau S.A."/>
            <person name="Porcella S.F."/>
            <person name="Schwan T.G."/>
            <person name="Barbour A.G."/>
        </authorList>
    </citation>
    <scope>NUCLEOTIDE SEQUENCE</scope>
    <source>
        <strain evidence="2">91E135</strain>
        <plasmid evidence="2">lp150</plasmid>
    </source>
</reference>
<name>S4VU86_BORT9</name>
<reference evidence="2" key="3">
    <citation type="submission" date="2015-06" db="EMBL/GenBank/DDBJ databases">
        <authorList>
            <person name="Hoefler B.C."/>
            <person name="Straight P.D."/>
        </authorList>
    </citation>
    <scope>NUCLEOTIDE SEQUENCE</scope>
    <source>
        <strain evidence="2">91E135</strain>
        <plasmid evidence="2">lp150</plasmid>
    </source>
</reference>
<feature type="domain" description="DUF3890" evidence="1">
    <location>
        <begin position="7"/>
        <end position="67"/>
    </location>
</feature>
<sequence length="133" mass="15184">MDLSMDNENLGKIYAKVLDLLMLKSEDLKFSEFNVYVDLLEDVLLSKGLGLGDLNMSKIFLLIYYFLGCELKKRGKLLHFDCNKVKSERLGEISVEYSGYVLHNESLNKDFCVAFSNLVEDIKTCKRTLIGVV</sequence>
<geneLocation type="plasmid" evidence="2">
    <name>lp150</name>
</geneLocation>
<dbReference type="AlphaFoldDB" id="S4VU86"/>
<organism evidence="2">
    <name type="scientific">Borrelia turicatae (strain 91E135)</name>
    <dbReference type="NCBI Taxonomy" id="314724"/>
    <lineage>
        <taxon>Bacteria</taxon>
        <taxon>Pseudomonadati</taxon>
        <taxon>Spirochaetota</taxon>
        <taxon>Spirochaetia</taxon>
        <taxon>Spirochaetales</taxon>
        <taxon>Borreliaceae</taxon>
        <taxon>Borrelia</taxon>
    </lineage>
</organism>
<keyword evidence="2" id="KW-0614">Plasmid</keyword>
<reference evidence="2" key="2">
    <citation type="journal article" date="2013" name="J. Bacteriol.">
        <title>Large linear plasmids of Borrelia species that cause relapsing fever.</title>
        <authorList>
            <person name="Miller S.C."/>
            <person name="Porcella S.F."/>
            <person name="Raffel S.J."/>
            <person name="Schwan T.G."/>
            <person name="Barbour A.G."/>
        </authorList>
    </citation>
    <scope>NUCLEOTIDE SEQUENCE</scope>
    <source>
        <strain evidence="2">91E135</strain>
        <plasmid evidence="2">lp150</plasmid>
    </source>
</reference>
<accession>S4VU86</accession>
<dbReference type="Pfam" id="PF13029">
    <property type="entry name" value="DUF3890"/>
    <property type="match status" value="1"/>
</dbReference>
<protein>
    <recommendedName>
        <fullName evidence="1">DUF3890 domain-containing protein</fullName>
    </recommendedName>
</protein>
<evidence type="ECO:0000313" key="2">
    <source>
        <dbReference type="EMBL" id="AGO68864.2"/>
    </source>
</evidence>
<dbReference type="InterPro" id="IPR024988">
    <property type="entry name" value="DUF3890"/>
</dbReference>
<dbReference type="EMBL" id="HM008710">
    <property type="protein sequence ID" value="AGO68864.2"/>
    <property type="molecule type" value="Genomic_DNA"/>
</dbReference>
<proteinExistence type="predicted"/>
<evidence type="ECO:0000259" key="1">
    <source>
        <dbReference type="Pfam" id="PF13029"/>
    </source>
</evidence>
<gene>
    <name evidence="2" type="ORF">BTA067</name>
</gene>